<evidence type="ECO:0000256" key="10">
    <source>
        <dbReference type="ARBA" id="ARBA00051245"/>
    </source>
</evidence>
<dbReference type="SMART" id="SM00295">
    <property type="entry name" value="B41"/>
    <property type="match status" value="1"/>
</dbReference>
<dbReference type="GeneTree" id="ENSGT00940000166579"/>
<dbReference type="GO" id="GO:0005829">
    <property type="term" value="C:cytosol"/>
    <property type="evidence" value="ECO:0007669"/>
    <property type="project" value="TreeGrafter"/>
</dbReference>
<dbReference type="InterPro" id="IPR020635">
    <property type="entry name" value="Tyr_kinase_cat_dom"/>
</dbReference>
<evidence type="ECO:0000256" key="11">
    <source>
        <dbReference type="PIRSR" id="PIRSR000636-1"/>
    </source>
</evidence>
<dbReference type="Ensembl" id="ENSGMOT00000061767.1">
    <property type="protein sequence ID" value="ENSGMOP00000030216.1"/>
    <property type="gene ID" value="ENSGMOG00000010571.2"/>
</dbReference>
<dbReference type="InterPro" id="IPR051286">
    <property type="entry name" value="JAK"/>
</dbReference>
<dbReference type="InterPro" id="IPR036860">
    <property type="entry name" value="SH2_dom_sf"/>
</dbReference>
<dbReference type="Pfam" id="PF21990">
    <property type="entry name" value="SH2_1"/>
    <property type="match status" value="1"/>
</dbReference>
<evidence type="ECO:0000256" key="8">
    <source>
        <dbReference type="ARBA" id="ARBA00022999"/>
    </source>
</evidence>
<evidence type="ECO:0000256" key="6">
    <source>
        <dbReference type="ARBA" id="ARBA00022777"/>
    </source>
</evidence>
<dbReference type="InterPro" id="IPR041381">
    <property type="entry name" value="JAK1-3/TYK2_PHL_dom"/>
</dbReference>
<proteinExistence type="predicted"/>
<evidence type="ECO:0000256" key="1">
    <source>
        <dbReference type="ARBA" id="ARBA00011903"/>
    </source>
</evidence>
<dbReference type="SMART" id="SM00219">
    <property type="entry name" value="TyrKc"/>
    <property type="match status" value="2"/>
</dbReference>
<evidence type="ECO:0000313" key="17">
    <source>
        <dbReference type="Proteomes" id="UP000694546"/>
    </source>
</evidence>
<feature type="domain" description="Protein kinase" evidence="14">
    <location>
        <begin position="757"/>
        <end position="1035"/>
    </location>
</feature>
<dbReference type="GO" id="GO:0005856">
    <property type="term" value="C:cytoskeleton"/>
    <property type="evidence" value="ECO:0007669"/>
    <property type="project" value="UniProtKB-UniRule"/>
</dbReference>
<dbReference type="PRINTS" id="PR01823">
    <property type="entry name" value="JANUSKINASE"/>
</dbReference>
<reference evidence="16" key="2">
    <citation type="submission" date="2025-09" db="UniProtKB">
        <authorList>
            <consortium name="Ensembl"/>
        </authorList>
    </citation>
    <scope>IDENTIFICATION</scope>
</reference>
<dbReference type="SUPFAM" id="SSF50729">
    <property type="entry name" value="PH domain-like"/>
    <property type="match status" value="1"/>
</dbReference>
<dbReference type="Pfam" id="PF18379">
    <property type="entry name" value="FERM_F1"/>
    <property type="match status" value="1"/>
</dbReference>
<keyword evidence="9" id="KW-0829">Tyrosine-protein kinase</keyword>
<dbReference type="InterPro" id="IPR041046">
    <property type="entry name" value="FERM_F2"/>
</dbReference>
<evidence type="ECO:0000256" key="4">
    <source>
        <dbReference type="ARBA" id="ARBA00022737"/>
    </source>
</evidence>
<dbReference type="InterPro" id="IPR000299">
    <property type="entry name" value="FERM_domain"/>
</dbReference>
<dbReference type="SUPFAM" id="SSF55550">
    <property type="entry name" value="SH2 domain"/>
    <property type="match status" value="1"/>
</dbReference>
<evidence type="ECO:0000313" key="16">
    <source>
        <dbReference type="Ensembl" id="ENSGMOP00000030216.1"/>
    </source>
</evidence>
<dbReference type="GO" id="GO:0030154">
    <property type="term" value="P:cell differentiation"/>
    <property type="evidence" value="ECO:0007669"/>
    <property type="project" value="TreeGrafter"/>
</dbReference>
<keyword evidence="4" id="KW-0677">Repeat</keyword>
<name>A0A8C5AE56_GADMO</name>
<dbReference type="PROSITE" id="PS50011">
    <property type="entry name" value="PROTEIN_KINASE_DOM"/>
    <property type="match status" value="2"/>
</dbReference>
<feature type="binding site" evidence="12">
    <location>
        <position position="790"/>
    </location>
    <ligand>
        <name>ATP</name>
        <dbReference type="ChEBI" id="CHEBI:30616"/>
    </ligand>
</feature>
<feature type="binding site" evidence="12">
    <location>
        <begin position="763"/>
        <end position="771"/>
    </location>
    <ligand>
        <name>ATP</name>
        <dbReference type="ChEBI" id="CHEBI:30616"/>
    </ligand>
</feature>
<evidence type="ECO:0000256" key="2">
    <source>
        <dbReference type="ARBA" id="ARBA00022553"/>
    </source>
</evidence>
<dbReference type="CDD" id="cd14473">
    <property type="entry name" value="FERM_B-lobe"/>
    <property type="match status" value="1"/>
</dbReference>
<dbReference type="PROSITE" id="PS00109">
    <property type="entry name" value="PROTEIN_KINASE_TYR"/>
    <property type="match status" value="1"/>
</dbReference>
<dbReference type="PROSITE" id="PS00107">
    <property type="entry name" value="PROTEIN_KINASE_ATP"/>
    <property type="match status" value="1"/>
</dbReference>
<comment type="catalytic activity">
    <reaction evidence="10">
        <text>L-tyrosyl-[protein] + ATP = O-phospho-L-tyrosyl-[protein] + ADP + H(+)</text>
        <dbReference type="Rhea" id="RHEA:10596"/>
        <dbReference type="Rhea" id="RHEA-COMP:10136"/>
        <dbReference type="Rhea" id="RHEA-COMP:20101"/>
        <dbReference type="ChEBI" id="CHEBI:15378"/>
        <dbReference type="ChEBI" id="CHEBI:30616"/>
        <dbReference type="ChEBI" id="CHEBI:46858"/>
        <dbReference type="ChEBI" id="CHEBI:61978"/>
        <dbReference type="ChEBI" id="CHEBI:456216"/>
        <dbReference type="EC" id="2.7.10.2"/>
    </reaction>
</comment>
<dbReference type="GO" id="GO:0002250">
    <property type="term" value="P:adaptive immune response"/>
    <property type="evidence" value="ECO:0007669"/>
    <property type="project" value="UniProtKB-KW"/>
</dbReference>
<dbReference type="GO" id="GO:0005131">
    <property type="term" value="F:growth hormone receptor binding"/>
    <property type="evidence" value="ECO:0007669"/>
    <property type="project" value="TreeGrafter"/>
</dbReference>
<dbReference type="InterPro" id="IPR008266">
    <property type="entry name" value="Tyr_kinase_AS"/>
</dbReference>
<dbReference type="InterPro" id="IPR041155">
    <property type="entry name" value="FERM_F1"/>
</dbReference>
<sequence>MGRAREDSVRSGSITPPRIQLHLYFIPSTKNAVTIDLRFGPITAENICLEAAKKCGILPVYHSLFALSSSDLSFWYPPTHVFNLENHTLVHFRVRFFFSNWFGQSPRTSYRYSLTRDRITPVLDYSVIDYLFAQCRRDFIANEGGVSPPLSVQEECLGLAVLDLWRMAKERNQSVREVCNSVSYKSCLPKLHSMDLQRRNRLVRYRIRTQLKCLLKKLGSCSVDECSLKLKYLMELAAIEPSLGSETYAVNRSGPASSHTSLRVTGEAGIQTNGNQDPDGTPWQTFCDFQEIMDISVKRVCEDQGPPEQGPQDASVVTVTRSDDRPLEAKFQSVTEALSFVSLVDGYFRLTTDSNHFFCQDIAPYSLLENIENRCHGKAPSKCTPFLPQTSLGLDYKDCLISKSNEEFTLLGVQKSFYSLTELTNHYKHNMLLLADVPVKLSCCCPPRAKGISLSYYQGMLCVFQDECLGQGSFTRVFKGTKVDIREGEEHRTQVLLKVLDANHKDYWEAFFEASSMMSQISHKHLLLVYGVNIMVQELVKYGALDLYLKRKGSVSVSCKLDIAKQLALALNFLDEKNIVHGNICAKNVLLAREGDPSQETSPFIKLSDPGIKVSLLDRNVILDRIPWVGPELLQDPPILSLDSDKWSFGATLWEIFNNGETPLKDWDLEMKRRFYGTYQQLEPSQWTELADMITQCMDYQPASRPSCRVVIRQLNNLITSDYEVLHASEAPERALGCSARGTPLQEQTPVFEERYLRYISLLGKGNFGSVELCRYDPLGDNTGELLAVKKLQPSKRSFLADFTKEIKTLSVLRCDYIVRYRGVSYSTGRLSMSLVMEYMPHGSLSGYLEKNASVGLGRMLLFASQICKGMEYLQSKRYVHRDLAARNILVASDSLVKIADFGLTKIIPDDKEYYRVTQPGESPIFWHAPESITESSKFSHKSDVWSLGVLLHELFSDCNRHQSPKRLYMQRISSNTQGPAIPMQLLFVLKDNWRLPAPAHCPARVYALIRQCWAYSPEDRPSFSSLSDQIHSIAQEETLS</sequence>
<dbReference type="GO" id="GO:0050865">
    <property type="term" value="P:regulation of cell activation"/>
    <property type="evidence" value="ECO:0007669"/>
    <property type="project" value="UniProtKB-ARBA"/>
</dbReference>
<evidence type="ECO:0000256" key="12">
    <source>
        <dbReference type="PIRSR" id="PIRSR000636-2"/>
    </source>
</evidence>
<evidence type="ECO:0000256" key="7">
    <source>
        <dbReference type="ARBA" id="ARBA00022840"/>
    </source>
</evidence>
<dbReference type="GO" id="GO:0016020">
    <property type="term" value="C:membrane"/>
    <property type="evidence" value="ECO:0007669"/>
    <property type="project" value="InterPro"/>
</dbReference>
<keyword evidence="8" id="KW-0727">SH2 domain</keyword>
<dbReference type="InterPro" id="IPR011009">
    <property type="entry name" value="Kinase-like_dom_sf"/>
</dbReference>
<dbReference type="InterPro" id="IPR019749">
    <property type="entry name" value="Band_41_domain"/>
</dbReference>
<dbReference type="Gene3D" id="1.10.510.10">
    <property type="entry name" value="Transferase(Phosphotransferase) domain 1"/>
    <property type="match status" value="2"/>
</dbReference>
<evidence type="ECO:0000256" key="13">
    <source>
        <dbReference type="PROSITE-ProRule" id="PRU10141"/>
    </source>
</evidence>
<dbReference type="PANTHER" id="PTHR45807:SF3">
    <property type="entry name" value="TYROSINE-PROTEIN KINASE JAK3"/>
    <property type="match status" value="1"/>
</dbReference>
<dbReference type="InterPro" id="IPR016251">
    <property type="entry name" value="Tyr_kinase_non-rcpt_Jak/Tyk2"/>
</dbReference>
<dbReference type="InterPro" id="IPR001245">
    <property type="entry name" value="Ser-Thr/Tyr_kinase_cat_dom"/>
</dbReference>
<accession>A0A8C5AE56</accession>
<evidence type="ECO:0000259" key="14">
    <source>
        <dbReference type="PROSITE" id="PS50011"/>
    </source>
</evidence>
<dbReference type="GO" id="GO:0005524">
    <property type="term" value="F:ATP binding"/>
    <property type="evidence" value="ECO:0007669"/>
    <property type="project" value="UniProtKB-UniRule"/>
</dbReference>
<dbReference type="PRINTS" id="PR00109">
    <property type="entry name" value="TYRKINASE"/>
</dbReference>
<keyword evidence="3" id="KW-0808">Transferase</keyword>
<dbReference type="InterPro" id="IPR000719">
    <property type="entry name" value="Prot_kinase_dom"/>
</dbReference>
<dbReference type="GO" id="GO:0007259">
    <property type="term" value="P:cell surface receptor signaling pathway via JAK-STAT"/>
    <property type="evidence" value="ECO:0007669"/>
    <property type="project" value="TreeGrafter"/>
</dbReference>
<dbReference type="GO" id="GO:0019221">
    <property type="term" value="P:cytokine-mediated signaling pathway"/>
    <property type="evidence" value="ECO:0007669"/>
    <property type="project" value="TreeGrafter"/>
</dbReference>
<protein>
    <recommendedName>
        <fullName evidence="1">non-specific protein-tyrosine kinase</fullName>
        <ecNumber evidence="1">2.7.10.2</ecNumber>
    </recommendedName>
</protein>
<keyword evidence="7 12" id="KW-0067">ATP-binding</keyword>
<dbReference type="PROSITE" id="PS50057">
    <property type="entry name" value="FERM_3"/>
    <property type="match status" value="1"/>
</dbReference>
<dbReference type="PANTHER" id="PTHR45807">
    <property type="entry name" value="TYROSINE-PROTEIN KINASE HOPSCOTCH"/>
    <property type="match status" value="1"/>
</dbReference>
<dbReference type="PIRSF" id="PIRSF000636">
    <property type="entry name" value="TyrPK_Jak"/>
    <property type="match status" value="1"/>
</dbReference>
<dbReference type="SUPFAM" id="SSF56112">
    <property type="entry name" value="Protein kinase-like (PK-like)"/>
    <property type="match status" value="2"/>
</dbReference>
<evidence type="ECO:0000256" key="3">
    <source>
        <dbReference type="ARBA" id="ARBA00022679"/>
    </source>
</evidence>
<dbReference type="InterPro" id="IPR017441">
    <property type="entry name" value="Protein_kinase_ATP_BS"/>
</dbReference>
<dbReference type="GO" id="GO:0035556">
    <property type="term" value="P:intracellular signal transduction"/>
    <property type="evidence" value="ECO:0007669"/>
    <property type="project" value="InterPro"/>
</dbReference>
<dbReference type="InterPro" id="IPR000980">
    <property type="entry name" value="SH2"/>
</dbReference>
<reference evidence="16" key="1">
    <citation type="submission" date="2025-08" db="UniProtKB">
        <authorList>
            <consortium name="Ensembl"/>
        </authorList>
    </citation>
    <scope>IDENTIFICATION</scope>
</reference>
<dbReference type="EC" id="2.7.10.2" evidence="1"/>
<dbReference type="GO" id="GO:0008284">
    <property type="term" value="P:positive regulation of cell population proliferation"/>
    <property type="evidence" value="ECO:0007669"/>
    <property type="project" value="UniProtKB-ARBA"/>
</dbReference>
<evidence type="ECO:0000259" key="15">
    <source>
        <dbReference type="PROSITE" id="PS50057"/>
    </source>
</evidence>
<dbReference type="Proteomes" id="UP000694546">
    <property type="component" value="Chromosome 12"/>
</dbReference>
<keyword evidence="2" id="KW-0597">Phosphoprotein</keyword>
<dbReference type="CDD" id="cd05038">
    <property type="entry name" value="PTKc_Jak_rpt2"/>
    <property type="match status" value="1"/>
</dbReference>
<evidence type="ECO:0000256" key="5">
    <source>
        <dbReference type="ARBA" id="ARBA00022741"/>
    </source>
</evidence>
<dbReference type="InterPro" id="IPR011993">
    <property type="entry name" value="PH-like_dom_sf"/>
</dbReference>
<dbReference type="GO" id="GO:0045087">
    <property type="term" value="P:innate immune response"/>
    <property type="evidence" value="ECO:0007669"/>
    <property type="project" value="UniProtKB-KW"/>
</dbReference>
<dbReference type="AlphaFoldDB" id="A0A8C5AE56"/>
<dbReference type="InterPro" id="IPR019748">
    <property type="entry name" value="FERM_central"/>
</dbReference>
<dbReference type="GO" id="GO:0004715">
    <property type="term" value="F:non-membrane spanning protein tyrosine kinase activity"/>
    <property type="evidence" value="ECO:0007669"/>
    <property type="project" value="UniProtKB-UniRule"/>
</dbReference>
<feature type="domain" description="Protein kinase" evidence="14">
    <location>
        <begin position="463"/>
        <end position="719"/>
    </location>
</feature>
<dbReference type="Pfam" id="PF17887">
    <property type="entry name" value="Jak1_Phl"/>
    <property type="match status" value="1"/>
</dbReference>
<dbReference type="Pfam" id="PF07714">
    <property type="entry name" value="PK_Tyr_Ser-Thr"/>
    <property type="match status" value="2"/>
</dbReference>
<organism evidence="16 17">
    <name type="scientific">Gadus morhua</name>
    <name type="common">Atlantic cod</name>
    <dbReference type="NCBI Taxonomy" id="8049"/>
    <lineage>
        <taxon>Eukaryota</taxon>
        <taxon>Metazoa</taxon>
        <taxon>Chordata</taxon>
        <taxon>Craniata</taxon>
        <taxon>Vertebrata</taxon>
        <taxon>Euteleostomi</taxon>
        <taxon>Actinopterygii</taxon>
        <taxon>Neopterygii</taxon>
        <taxon>Teleostei</taxon>
        <taxon>Neoteleostei</taxon>
        <taxon>Acanthomorphata</taxon>
        <taxon>Zeiogadaria</taxon>
        <taxon>Gadariae</taxon>
        <taxon>Gadiformes</taxon>
        <taxon>Gadoidei</taxon>
        <taxon>Gadidae</taxon>
        <taxon>Gadus</taxon>
    </lineage>
</organism>
<feature type="binding site" evidence="13">
    <location>
        <position position="791"/>
    </location>
    <ligand>
        <name>ATP</name>
        <dbReference type="ChEBI" id="CHEBI:30616"/>
    </ligand>
</feature>
<dbReference type="Pfam" id="PF18377">
    <property type="entry name" value="FERM_F2"/>
    <property type="match status" value="1"/>
</dbReference>
<dbReference type="GO" id="GO:0060397">
    <property type="term" value="P:growth hormone receptor signaling pathway via JAK-STAT"/>
    <property type="evidence" value="ECO:0007669"/>
    <property type="project" value="TreeGrafter"/>
</dbReference>
<dbReference type="Gene3D" id="3.30.200.20">
    <property type="entry name" value="Phosphorylase Kinase, domain 1"/>
    <property type="match status" value="2"/>
</dbReference>
<feature type="domain" description="FERM" evidence="15">
    <location>
        <begin position="19"/>
        <end position="355"/>
    </location>
</feature>
<dbReference type="GO" id="GO:0022407">
    <property type="term" value="P:regulation of cell-cell adhesion"/>
    <property type="evidence" value="ECO:0007669"/>
    <property type="project" value="UniProtKB-ARBA"/>
</dbReference>
<keyword evidence="5 12" id="KW-0547">Nucleotide-binding</keyword>
<dbReference type="Gene3D" id="2.30.29.30">
    <property type="entry name" value="Pleckstrin-homology domain (PH domain)/Phosphotyrosine-binding domain (PTB)"/>
    <property type="match status" value="1"/>
</dbReference>
<feature type="active site" description="Proton acceptor" evidence="11">
    <location>
        <position position="883"/>
    </location>
</feature>
<evidence type="ECO:0000256" key="9">
    <source>
        <dbReference type="ARBA" id="ARBA00023137"/>
    </source>
</evidence>
<keyword evidence="6" id="KW-0418">Kinase</keyword>
<keyword evidence="17" id="KW-1185">Reference proteome</keyword>